<reference evidence="8 9" key="1">
    <citation type="submission" date="2019-03" db="EMBL/GenBank/DDBJ databases">
        <title>Genomic Encyclopedia of Type Strains, Phase III (KMG-III): the genomes of soil and plant-associated and newly described type strains.</title>
        <authorList>
            <person name="Whitman W."/>
        </authorList>
    </citation>
    <scope>NUCLEOTIDE SEQUENCE [LARGE SCALE GENOMIC DNA]</scope>
    <source>
        <strain evidence="8 9">CGMCC 1.7660</strain>
    </source>
</reference>
<evidence type="ECO:0000256" key="6">
    <source>
        <dbReference type="SAM" id="Phobius"/>
    </source>
</evidence>
<dbReference type="Proteomes" id="UP000295783">
    <property type="component" value="Unassembled WGS sequence"/>
</dbReference>
<comment type="caution">
    <text evidence="8">The sequence shown here is derived from an EMBL/GenBank/DDBJ whole genome shotgun (WGS) entry which is preliminary data.</text>
</comment>
<dbReference type="InterPro" id="IPR037185">
    <property type="entry name" value="EmrE-like"/>
</dbReference>
<comment type="subcellular location">
    <subcellularLocation>
        <location evidence="1">Membrane</location>
        <topology evidence="1">Multi-pass membrane protein</topology>
    </subcellularLocation>
</comment>
<feature type="transmembrane region" description="Helical" evidence="6">
    <location>
        <begin position="118"/>
        <end position="134"/>
    </location>
</feature>
<gene>
    <name evidence="8" type="ORF">A8950_0582</name>
</gene>
<dbReference type="SUPFAM" id="SSF103481">
    <property type="entry name" value="Multidrug resistance efflux transporter EmrE"/>
    <property type="match status" value="2"/>
</dbReference>
<dbReference type="InterPro" id="IPR050638">
    <property type="entry name" value="AA-Vitamin_Transporters"/>
</dbReference>
<evidence type="ECO:0000256" key="4">
    <source>
        <dbReference type="ARBA" id="ARBA00022989"/>
    </source>
</evidence>
<evidence type="ECO:0000313" key="9">
    <source>
        <dbReference type="Proteomes" id="UP000295783"/>
    </source>
</evidence>
<keyword evidence="3 6" id="KW-0812">Transmembrane</keyword>
<comment type="similarity">
    <text evidence="2">Belongs to the EamA transporter family.</text>
</comment>
<accession>A0A4R6WRA6</accession>
<dbReference type="AlphaFoldDB" id="A0A4R6WRA6"/>
<dbReference type="InterPro" id="IPR000620">
    <property type="entry name" value="EamA_dom"/>
</dbReference>
<protein>
    <submittedName>
        <fullName evidence="8">Drug/metabolite transporter (DMT)-like permease</fullName>
    </submittedName>
</protein>
<evidence type="ECO:0000256" key="3">
    <source>
        <dbReference type="ARBA" id="ARBA00022692"/>
    </source>
</evidence>
<feature type="transmembrane region" description="Helical" evidence="6">
    <location>
        <begin position="262"/>
        <end position="279"/>
    </location>
</feature>
<sequence>MPFHHIALAVFIQVLWGPVYTLAKPAVENWFSPVILVTCIYLIVSLVLSPLVPRAQTGRKTLFLLALFGCTIQSTMVYYALLLLPASTAVLLMQLQLPVGVIASWCMGRDKPNWKNGIGSLICLAGIVIVIGIPEATADYLGIAAMLICVTSWAIVQAVIPVVAKDQGMTLYAAMARYAAPQMILVALVVEWAALPALAAIPPLGWAAVLGIALFGFALPYSIWYWLLMRHRADELLPFLLLMPVFGVAVAAWQLGEALPPSLLLGGAIILAGIGIVVWRGRRREGMNAPPAE</sequence>
<feature type="domain" description="EamA" evidence="7">
    <location>
        <begin position="7"/>
        <end position="131"/>
    </location>
</feature>
<feature type="transmembrane region" description="Helical" evidence="6">
    <location>
        <begin position="140"/>
        <end position="163"/>
    </location>
</feature>
<feature type="transmembrane region" description="Helical" evidence="6">
    <location>
        <begin position="239"/>
        <end position="256"/>
    </location>
</feature>
<evidence type="ECO:0000259" key="7">
    <source>
        <dbReference type="Pfam" id="PF00892"/>
    </source>
</evidence>
<feature type="transmembrane region" description="Helical" evidence="6">
    <location>
        <begin position="31"/>
        <end position="49"/>
    </location>
</feature>
<proteinExistence type="inferred from homology"/>
<evidence type="ECO:0000313" key="8">
    <source>
        <dbReference type="EMBL" id="TDQ84036.1"/>
    </source>
</evidence>
<keyword evidence="9" id="KW-1185">Reference proteome</keyword>
<evidence type="ECO:0000256" key="5">
    <source>
        <dbReference type="ARBA" id="ARBA00023136"/>
    </source>
</evidence>
<dbReference type="Pfam" id="PF00892">
    <property type="entry name" value="EamA"/>
    <property type="match status" value="2"/>
</dbReference>
<keyword evidence="4 6" id="KW-1133">Transmembrane helix</keyword>
<dbReference type="PANTHER" id="PTHR32322">
    <property type="entry name" value="INNER MEMBRANE TRANSPORTER"/>
    <property type="match status" value="1"/>
</dbReference>
<organism evidence="8 9">
    <name type="scientific">Dongia mobilis</name>
    <dbReference type="NCBI Taxonomy" id="578943"/>
    <lineage>
        <taxon>Bacteria</taxon>
        <taxon>Pseudomonadati</taxon>
        <taxon>Pseudomonadota</taxon>
        <taxon>Alphaproteobacteria</taxon>
        <taxon>Rhodospirillales</taxon>
        <taxon>Dongiaceae</taxon>
        <taxon>Dongia</taxon>
    </lineage>
</organism>
<dbReference type="RefSeq" id="WP_133612101.1">
    <property type="nucleotide sequence ID" value="NZ_SNYW01000006.1"/>
</dbReference>
<evidence type="ECO:0000256" key="1">
    <source>
        <dbReference type="ARBA" id="ARBA00004141"/>
    </source>
</evidence>
<dbReference type="EMBL" id="SNYW01000006">
    <property type="protein sequence ID" value="TDQ84036.1"/>
    <property type="molecule type" value="Genomic_DNA"/>
</dbReference>
<feature type="domain" description="EamA" evidence="7">
    <location>
        <begin position="141"/>
        <end position="278"/>
    </location>
</feature>
<dbReference type="OrthoDB" id="7850605at2"/>
<keyword evidence="5 6" id="KW-0472">Membrane</keyword>
<feature type="transmembrane region" description="Helical" evidence="6">
    <location>
        <begin position="183"/>
        <end position="201"/>
    </location>
</feature>
<dbReference type="GO" id="GO:0016020">
    <property type="term" value="C:membrane"/>
    <property type="evidence" value="ECO:0007669"/>
    <property type="project" value="UniProtKB-SubCell"/>
</dbReference>
<feature type="transmembrane region" description="Helical" evidence="6">
    <location>
        <begin position="207"/>
        <end position="227"/>
    </location>
</feature>
<feature type="transmembrane region" description="Helical" evidence="6">
    <location>
        <begin position="61"/>
        <end position="81"/>
    </location>
</feature>
<dbReference type="PANTHER" id="PTHR32322:SF2">
    <property type="entry name" value="EAMA DOMAIN-CONTAINING PROTEIN"/>
    <property type="match status" value="1"/>
</dbReference>
<evidence type="ECO:0000256" key="2">
    <source>
        <dbReference type="ARBA" id="ARBA00007362"/>
    </source>
</evidence>
<name>A0A4R6WRA6_9PROT</name>